<dbReference type="GO" id="GO:0030288">
    <property type="term" value="C:outer membrane-bounded periplasmic space"/>
    <property type="evidence" value="ECO:0007669"/>
    <property type="project" value="TreeGrafter"/>
</dbReference>
<dbReference type="InterPro" id="IPR008972">
    <property type="entry name" value="Cupredoxin"/>
</dbReference>
<organism evidence="5 6">
    <name type="scientific">Seohaeicola zhoushanensis</name>
    <dbReference type="NCBI Taxonomy" id="1569283"/>
    <lineage>
        <taxon>Bacteria</taxon>
        <taxon>Pseudomonadati</taxon>
        <taxon>Pseudomonadota</taxon>
        <taxon>Alphaproteobacteria</taxon>
        <taxon>Rhodobacterales</taxon>
        <taxon>Roseobacteraceae</taxon>
        <taxon>Seohaeicola</taxon>
    </lineage>
</organism>
<dbReference type="InterPro" id="IPR002355">
    <property type="entry name" value="Cu_oxidase_Cu_BS"/>
</dbReference>
<reference evidence="5" key="1">
    <citation type="journal article" date="2014" name="Int. J. Syst. Evol. Microbiol.">
        <title>Complete genome sequence of Corynebacterium casei LMG S-19264T (=DSM 44701T), isolated from a smear-ripened cheese.</title>
        <authorList>
            <consortium name="US DOE Joint Genome Institute (JGI-PGF)"/>
            <person name="Walter F."/>
            <person name="Albersmeier A."/>
            <person name="Kalinowski J."/>
            <person name="Ruckert C."/>
        </authorList>
    </citation>
    <scope>NUCLEOTIDE SEQUENCE</scope>
    <source>
        <strain evidence="5">KCTC 42650</strain>
    </source>
</reference>
<dbReference type="AlphaFoldDB" id="A0A8J3MAS3"/>
<dbReference type="EMBL" id="BNCJ01000023">
    <property type="protein sequence ID" value="GHF69559.1"/>
    <property type="molecule type" value="Genomic_DNA"/>
</dbReference>
<gene>
    <name evidence="5" type="ORF">GCM10017056_45830</name>
</gene>
<dbReference type="Pfam" id="PF07732">
    <property type="entry name" value="Cu-oxidase_3"/>
    <property type="match status" value="1"/>
</dbReference>
<dbReference type="GO" id="GO:0005507">
    <property type="term" value="F:copper ion binding"/>
    <property type="evidence" value="ECO:0007669"/>
    <property type="project" value="InterPro"/>
</dbReference>
<dbReference type="CDD" id="cd13861">
    <property type="entry name" value="CuRO_1_CumA_like"/>
    <property type="match status" value="1"/>
</dbReference>
<feature type="domain" description="Plastocyanin-like" evidence="4">
    <location>
        <begin position="60"/>
        <end position="153"/>
    </location>
</feature>
<keyword evidence="1" id="KW-0479">Metal-binding</keyword>
<dbReference type="SUPFAM" id="SSF49503">
    <property type="entry name" value="Cupredoxins"/>
    <property type="match status" value="3"/>
</dbReference>
<reference evidence="5" key="2">
    <citation type="submission" date="2020-09" db="EMBL/GenBank/DDBJ databases">
        <authorList>
            <person name="Sun Q."/>
            <person name="Kim S."/>
        </authorList>
    </citation>
    <scope>NUCLEOTIDE SEQUENCE</scope>
    <source>
        <strain evidence="5">KCTC 42650</strain>
    </source>
</reference>
<comment type="caution">
    <text evidence="5">The sequence shown here is derived from an EMBL/GenBank/DDBJ whole genome shotgun (WGS) entry which is preliminary data.</text>
</comment>
<proteinExistence type="predicted"/>
<dbReference type="InterPro" id="IPR011706">
    <property type="entry name" value="Cu-oxidase_C"/>
</dbReference>
<dbReference type="Gene3D" id="2.60.40.420">
    <property type="entry name" value="Cupredoxins - blue copper proteins"/>
    <property type="match status" value="3"/>
</dbReference>
<protein>
    <submittedName>
        <fullName evidence="5">Copper oxidase</fullName>
    </submittedName>
</protein>
<evidence type="ECO:0000256" key="1">
    <source>
        <dbReference type="ARBA" id="ARBA00022723"/>
    </source>
</evidence>
<dbReference type="PROSITE" id="PS00080">
    <property type="entry name" value="MULTICOPPER_OXIDASE2"/>
    <property type="match status" value="1"/>
</dbReference>
<feature type="domain" description="Plastocyanin-like" evidence="3">
    <location>
        <begin position="370"/>
        <end position="460"/>
    </location>
</feature>
<dbReference type="InterPro" id="IPR045087">
    <property type="entry name" value="Cu-oxidase_fam"/>
</dbReference>
<dbReference type="InterPro" id="IPR006311">
    <property type="entry name" value="TAT_signal"/>
</dbReference>
<dbReference type="PANTHER" id="PTHR11709:SF2">
    <property type="entry name" value="MULTICOPPER OXIDASE LPR1"/>
    <property type="match status" value="1"/>
</dbReference>
<dbReference type="Proteomes" id="UP000626220">
    <property type="component" value="Unassembled WGS sequence"/>
</dbReference>
<dbReference type="PROSITE" id="PS51318">
    <property type="entry name" value="TAT"/>
    <property type="match status" value="1"/>
</dbReference>
<keyword evidence="6" id="KW-1185">Reference proteome</keyword>
<evidence type="ECO:0000259" key="3">
    <source>
        <dbReference type="Pfam" id="PF07731"/>
    </source>
</evidence>
<evidence type="ECO:0000313" key="6">
    <source>
        <dbReference type="Proteomes" id="UP000626220"/>
    </source>
</evidence>
<evidence type="ECO:0000256" key="2">
    <source>
        <dbReference type="ARBA" id="ARBA00023002"/>
    </source>
</evidence>
<keyword evidence="2" id="KW-0560">Oxidoreductase</keyword>
<dbReference type="PANTHER" id="PTHR11709">
    <property type="entry name" value="MULTI-COPPER OXIDASE"/>
    <property type="match status" value="1"/>
</dbReference>
<sequence length="463" mass="50298">MSTFSLTRRRTLGLLGAAAITPGLGAWAKAASRPTLRIQPARAELLKGFVTDAMVSTLPDAPPPVLRLKQGQPFTARVENATPDYTTMHWHGLRLPNAMDGVPYLTQFPIGQGEAFDYTFTPPDAGTYWYHPHCMTMDQMARGLTGILVVEEAEPPGFDRDIALNLRDFRLGGDGQFIDLWTARGAARAGTFGTVMTTNWATEPVEEVPAGGLVRLRVAATDTARIYKLFLPGAQGLVIALDGHPLAVPLPLPVSDAEALLLAPGQRADLAIAMPPTEGATVDLMTHAPGKPRLMARLLASGGTLKRELTELKPLAPNDIPEPELDKARVEELVFGWSPEGNLPNDGLCGTMGYTFWSINRLPWPGDAAGAGPLVDLRQGESVILRLRNESPNDHPIHLHGLAFKVIRSNRREVSSHWTDTALLLEKEVLDIAFVADNPGDWAFHCHVIEHQKTGLAGYIRIS</sequence>
<dbReference type="RefSeq" id="WP_189682466.1">
    <property type="nucleotide sequence ID" value="NZ_BNCJ01000023.1"/>
</dbReference>
<dbReference type="GO" id="GO:0016491">
    <property type="term" value="F:oxidoreductase activity"/>
    <property type="evidence" value="ECO:0007669"/>
    <property type="project" value="UniProtKB-KW"/>
</dbReference>
<accession>A0A8J3MAS3</accession>
<dbReference type="InterPro" id="IPR011707">
    <property type="entry name" value="Cu-oxidase-like_N"/>
</dbReference>
<dbReference type="Pfam" id="PF07731">
    <property type="entry name" value="Cu-oxidase_2"/>
    <property type="match status" value="1"/>
</dbReference>
<evidence type="ECO:0000313" key="5">
    <source>
        <dbReference type="EMBL" id="GHF69559.1"/>
    </source>
</evidence>
<evidence type="ECO:0000259" key="4">
    <source>
        <dbReference type="Pfam" id="PF07732"/>
    </source>
</evidence>
<name>A0A8J3MAS3_9RHOB</name>